<feature type="transmembrane region" description="Helical" evidence="1">
    <location>
        <begin position="344"/>
        <end position="364"/>
    </location>
</feature>
<keyword evidence="1" id="KW-1133">Transmembrane helix</keyword>
<feature type="transmembrane region" description="Helical" evidence="1">
    <location>
        <begin position="129"/>
        <end position="148"/>
    </location>
</feature>
<name>A0ABS5PKH3_9FIRM</name>
<feature type="domain" description="CAAX prenyl protease 2/Lysostaphin resistance protein A-like" evidence="2">
    <location>
        <begin position="129"/>
        <end position="215"/>
    </location>
</feature>
<feature type="transmembrane region" description="Helical" evidence="1">
    <location>
        <begin position="244"/>
        <end position="269"/>
    </location>
</feature>
<organism evidence="3 4">
    <name type="scientific">Fusibacter paucivorans</name>
    <dbReference type="NCBI Taxonomy" id="76009"/>
    <lineage>
        <taxon>Bacteria</taxon>
        <taxon>Bacillati</taxon>
        <taxon>Bacillota</taxon>
        <taxon>Clostridia</taxon>
        <taxon>Eubacteriales</taxon>
        <taxon>Eubacteriales Family XII. Incertae Sedis</taxon>
        <taxon>Fusibacter</taxon>
    </lineage>
</organism>
<evidence type="ECO:0000256" key="1">
    <source>
        <dbReference type="SAM" id="Phobius"/>
    </source>
</evidence>
<keyword evidence="1" id="KW-0812">Transmembrane</keyword>
<dbReference type="Pfam" id="PF02517">
    <property type="entry name" value="Rce1-like"/>
    <property type="match status" value="1"/>
</dbReference>
<keyword evidence="4" id="KW-1185">Reference proteome</keyword>
<dbReference type="PANTHER" id="PTHR43592">
    <property type="entry name" value="CAAX AMINO TERMINAL PROTEASE"/>
    <property type="match status" value="1"/>
</dbReference>
<gene>
    <name evidence="3" type="ORF">KHM83_03155</name>
</gene>
<dbReference type="Proteomes" id="UP000746471">
    <property type="component" value="Unassembled WGS sequence"/>
</dbReference>
<feature type="transmembrane region" description="Helical" evidence="1">
    <location>
        <begin position="44"/>
        <end position="62"/>
    </location>
</feature>
<dbReference type="PANTHER" id="PTHR43592:SF15">
    <property type="entry name" value="CAAX AMINO TERMINAL PROTEASE FAMILY PROTEIN"/>
    <property type="match status" value="1"/>
</dbReference>
<evidence type="ECO:0000259" key="2">
    <source>
        <dbReference type="Pfam" id="PF02517"/>
    </source>
</evidence>
<dbReference type="RefSeq" id="WP_213235457.1">
    <property type="nucleotide sequence ID" value="NZ_JAHBCL010000004.1"/>
</dbReference>
<proteinExistence type="predicted"/>
<comment type="caution">
    <text evidence="3">The sequence shown here is derived from an EMBL/GenBank/DDBJ whole genome shotgun (WGS) entry which is preliminary data.</text>
</comment>
<evidence type="ECO:0000313" key="3">
    <source>
        <dbReference type="EMBL" id="MBS7525669.1"/>
    </source>
</evidence>
<feature type="transmembrane region" description="Helical" evidence="1">
    <location>
        <begin position="83"/>
        <end position="109"/>
    </location>
</feature>
<keyword evidence="3" id="KW-0378">Hydrolase</keyword>
<evidence type="ECO:0000313" key="4">
    <source>
        <dbReference type="Proteomes" id="UP000746471"/>
    </source>
</evidence>
<feature type="transmembrane region" description="Helical" evidence="1">
    <location>
        <begin position="20"/>
        <end position="38"/>
    </location>
</feature>
<reference evidence="3 4" key="1">
    <citation type="submission" date="2021-05" db="EMBL/GenBank/DDBJ databases">
        <title>Fusibacter ferrireducens sp. nov., an anaerobic, sulfur- and Fe-reducing bacterium isolated from the mangrove sediment.</title>
        <authorList>
            <person name="Qiu D."/>
        </authorList>
    </citation>
    <scope>NUCLEOTIDE SEQUENCE [LARGE SCALE GENOMIC DNA]</scope>
    <source>
        <strain evidence="3 4">DSM 12116</strain>
    </source>
</reference>
<protein>
    <submittedName>
        <fullName evidence="3">CPBP family intramembrane metalloprotease</fullName>
    </submittedName>
</protein>
<accession>A0ABS5PKH3</accession>
<feature type="transmembrane region" description="Helical" evidence="1">
    <location>
        <begin position="183"/>
        <end position="200"/>
    </location>
</feature>
<keyword evidence="1" id="KW-0472">Membrane</keyword>
<dbReference type="GO" id="GO:0008237">
    <property type="term" value="F:metallopeptidase activity"/>
    <property type="evidence" value="ECO:0007669"/>
    <property type="project" value="UniProtKB-KW"/>
</dbReference>
<feature type="transmembrane region" description="Helical" evidence="1">
    <location>
        <begin position="160"/>
        <end position="177"/>
    </location>
</feature>
<sequence>MMIEPTEPIRKPSDYTVLEANTLFIILAGVFLTLGAYVQTRSVLSGLLITEYGIILAPVLLYSVFSGKSVKKVFRIKRLPIKAVVKIVGVAVMLLPIIAVANLLVIWIIENLSEAFELGLPTASSSNEYVMLMFIIAVTAGICEESLFRGVVLNAYETAYGTKWGAIFSGLLFGIFHFNPQNLLGPIILGIVFAYMVQITDSIFAGVLAHTMNNGIAVTMGYLVNTFLPETDVAASQEVLFDSTAMLVGVIFFYTVLALLTSVGLYYLLKSLKRDFPKFEVDNEVVLNGRHYRIVKSEAEKLYLLEVGHEVDDLRVSDAAQLKRLGAVVPSPIWRSKGFHMSHLEWIPLVLTLTLYGYIIYYAYG</sequence>
<dbReference type="EMBL" id="JAHBCL010000004">
    <property type="protein sequence ID" value="MBS7525669.1"/>
    <property type="molecule type" value="Genomic_DNA"/>
</dbReference>
<keyword evidence="3" id="KW-0645">Protease</keyword>
<dbReference type="InterPro" id="IPR003675">
    <property type="entry name" value="Rce1/LyrA-like_dom"/>
</dbReference>
<keyword evidence="3" id="KW-0482">Metalloprotease</keyword>